<dbReference type="AlphaFoldDB" id="A0A553P1T0"/>
<name>A0A553P1T0_TIGCA</name>
<keyword evidence="2" id="KW-1185">Reference proteome</keyword>
<evidence type="ECO:0000313" key="1">
    <source>
        <dbReference type="EMBL" id="TRY71582.1"/>
    </source>
</evidence>
<accession>A0A553P1T0</accession>
<gene>
    <name evidence="1" type="ORF">TCAL_09061</name>
</gene>
<sequence>MSSCTIEYNLLAELEVGDEVNQDVSVWFSALKTSERRIYHEGRPRPGDLLMHKDRRHFKPMKQYRQRLPRSPDEEFPFEISCVLFISPESSADRGVAIKKESGGVFWRQFTCFCDSWDSGHGDSKDPFLVMIFGRRQVELVNTQADPSCMLL</sequence>
<comment type="caution">
    <text evidence="1">The sequence shown here is derived from an EMBL/GenBank/DDBJ whole genome shotgun (WGS) entry which is preliminary data.</text>
</comment>
<reference evidence="1 2" key="1">
    <citation type="journal article" date="2018" name="Nat. Ecol. Evol.">
        <title>Genomic signatures of mitonuclear coevolution across populations of Tigriopus californicus.</title>
        <authorList>
            <person name="Barreto F.S."/>
            <person name="Watson E.T."/>
            <person name="Lima T.G."/>
            <person name="Willett C.S."/>
            <person name="Edmands S."/>
            <person name="Li W."/>
            <person name="Burton R.S."/>
        </authorList>
    </citation>
    <scope>NUCLEOTIDE SEQUENCE [LARGE SCALE GENOMIC DNA]</scope>
    <source>
        <strain evidence="1 2">San Diego</strain>
    </source>
</reference>
<proteinExistence type="predicted"/>
<protein>
    <submittedName>
        <fullName evidence="1">Uncharacterized protein</fullName>
    </submittedName>
</protein>
<dbReference type="Proteomes" id="UP000318571">
    <property type="component" value="Chromosome 7"/>
</dbReference>
<evidence type="ECO:0000313" key="2">
    <source>
        <dbReference type="Proteomes" id="UP000318571"/>
    </source>
</evidence>
<organism evidence="1 2">
    <name type="scientific">Tigriopus californicus</name>
    <name type="common">Marine copepod</name>
    <dbReference type="NCBI Taxonomy" id="6832"/>
    <lineage>
        <taxon>Eukaryota</taxon>
        <taxon>Metazoa</taxon>
        <taxon>Ecdysozoa</taxon>
        <taxon>Arthropoda</taxon>
        <taxon>Crustacea</taxon>
        <taxon>Multicrustacea</taxon>
        <taxon>Hexanauplia</taxon>
        <taxon>Copepoda</taxon>
        <taxon>Harpacticoida</taxon>
        <taxon>Harpacticidae</taxon>
        <taxon>Tigriopus</taxon>
    </lineage>
</organism>
<dbReference type="EMBL" id="VCGU01000008">
    <property type="protein sequence ID" value="TRY71582.1"/>
    <property type="molecule type" value="Genomic_DNA"/>
</dbReference>